<dbReference type="InterPro" id="IPR018078">
    <property type="entry name" value="DNA-binding_RecF_CS"/>
</dbReference>
<dbReference type="HAMAP" id="MF_00365">
    <property type="entry name" value="RecF"/>
    <property type="match status" value="1"/>
</dbReference>
<keyword evidence="5 13" id="KW-0235">DNA replication</keyword>
<evidence type="ECO:0000256" key="8">
    <source>
        <dbReference type="ARBA" id="ARBA00022840"/>
    </source>
</evidence>
<keyword evidence="11 13" id="KW-0742">SOS response</keyword>
<evidence type="ECO:0000256" key="13">
    <source>
        <dbReference type="HAMAP-Rule" id="MF_00365"/>
    </source>
</evidence>
<accession>A0ABY5KXY1</accession>
<keyword evidence="9 13" id="KW-0238">DNA-binding</keyword>
<evidence type="ECO:0000256" key="3">
    <source>
        <dbReference type="ARBA" id="ARBA00020170"/>
    </source>
</evidence>
<feature type="binding site" evidence="13">
    <location>
        <begin position="30"/>
        <end position="37"/>
    </location>
    <ligand>
        <name>ATP</name>
        <dbReference type="ChEBI" id="CHEBI:30616"/>
    </ligand>
</feature>
<evidence type="ECO:0000256" key="11">
    <source>
        <dbReference type="ARBA" id="ARBA00023236"/>
    </source>
</evidence>
<keyword evidence="7 13" id="KW-0227">DNA damage</keyword>
<evidence type="ECO:0000256" key="7">
    <source>
        <dbReference type="ARBA" id="ARBA00022763"/>
    </source>
</evidence>
<dbReference type="InterPro" id="IPR027417">
    <property type="entry name" value="P-loop_NTPase"/>
</dbReference>
<keyword evidence="10 13" id="KW-0234">DNA repair</keyword>
<dbReference type="RefSeq" id="WP_227568558.1">
    <property type="nucleotide sequence ID" value="NZ_CP101988.1"/>
</dbReference>
<feature type="domain" description="RecF/RecN/SMC N-terminal" evidence="15">
    <location>
        <begin position="3"/>
        <end position="395"/>
    </location>
</feature>
<dbReference type="PANTHER" id="PTHR32182:SF0">
    <property type="entry name" value="DNA REPLICATION AND REPAIR PROTEIN RECF"/>
    <property type="match status" value="1"/>
</dbReference>
<dbReference type="Proteomes" id="UP001316189">
    <property type="component" value="Chromosome"/>
</dbReference>
<dbReference type="InterPro" id="IPR001238">
    <property type="entry name" value="DNA-binding_RecF"/>
</dbReference>
<gene>
    <name evidence="13 16" type="primary">recF</name>
    <name evidence="16" type="ORF">NP064_00020</name>
</gene>
<dbReference type="PROSITE" id="PS00617">
    <property type="entry name" value="RECF_1"/>
    <property type="match status" value="1"/>
</dbReference>
<dbReference type="EMBL" id="CP101988">
    <property type="protein sequence ID" value="UUI75362.1"/>
    <property type="molecule type" value="Genomic_DNA"/>
</dbReference>
<evidence type="ECO:0000256" key="1">
    <source>
        <dbReference type="ARBA" id="ARBA00004496"/>
    </source>
</evidence>
<comment type="function">
    <text evidence="12 13 14">The RecF protein is involved in DNA metabolism; it is required for DNA replication and normal SOS inducibility. RecF binds preferentially to single-stranded, linear DNA. It also seems to bind ATP.</text>
</comment>
<evidence type="ECO:0000259" key="15">
    <source>
        <dbReference type="Pfam" id="PF02463"/>
    </source>
</evidence>
<evidence type="ECO:0000256" key="12">
    <source>
        <dbReference type="ARBA" id="ARBA00025401"/>
    </source>
</evidence>
<dbReference type="PROSITE" id="PS00618">
    <property type="entry name" value="RECF_2"/>
    <property type="match status" value="1"/>
</dbReference>
<keyword evidence="4 13" id="KW-0963">Cytoplasm</keyword>
<keyword evidence="8 13" id="KW-0067">ATP-binding</keyword>
<comment type="subcellular location">
    <subcellularLocation>
        <location evidence="1 13 14">Cytoplasm</location>
    </subcellularLocation>
</comment>
<reference evidence="16 17" key="1">
    <citation type="submission" date="2022-07" db="EMBL/GenBank/DDBJ databases">
        <title>Novel species in genus cellulomonas.</title>
        <authorList>
            <person name="Ye L."/>
        </authorList>
    </citation>
    <scope>NUCLEOTIDE SEQUENCE [LARGE SCALE GENOMIC DNA]</scope>
    <source>
        <strain evidence="17">zg-Y338</strain>
    </source>
</reference>
<dbReference type="Pfam" id="PF02463">
    <property type="entry name" value="SMC_N"/>
    <property type="match status" value="1"/>
</dbReference>
<evidence type="ECO:0000256" key="2">
    <source>
        <dbReference type="ARBA" id="ARBA00008016"/>
    </source>
</evidence>
<dbReference type="Gene3D" id="1.20.1050.90">
    <property type="entry name" value="RecF/RecN/SMC, N-terminal domain"/>
    <property type="match status" value="1"/>
</dbReference>
<name>A0ABY5KXY1_9CELL</name>
<dbReference type="NCBIfam" id="TIGR00611">
    <property type="entry name" value="recf"/>
    <property type="match status" value="1"/>
</dbReference>
<keyword evidence="17" id="KW-1185">Reference proteome</keyword>
<keyword evidence="6 13" id="KW-0547">Nucleotide-binding</keyword>
<evidence type="ECO:0000256" key="6">
    <source>
        <dbReference type="ARBA" id="ARBA00022741"/>
    </source>
</evidence>
<evidence type="ECO:0000256" key="5">
    <source>
        <dbReference type="ARBA" id="ARBA00022705"/>
    </source>
</evidence>
<evidence type="ECO:0000313" key="16">
    <source>
        <dbReference type="EMBL" id="UUI75362.1"/>
    </source>
</evidence>
<comment type="similarity">
    <text evidence="2 13 14">Belongs to the RecF family.</text>
</comment>
<evidence type="ECO:0000256" key="10">
    <source>
        <dbReference type="ARBA" id="ARBA00023204"/>
    </source>
</evidence>
<sequence>MYVSYLSLTDFRSYRQVELPLDPGATALVGPNGQGKTNLVEALGYIATLGSHRVPSDAALVRSGAGRAVVRAKVVRERTVDGAPSERTSLVEVEITPGKANRSRVNGGSPGRARDILGLLRTVLFAPEDLALVKGDPDGRRKFLDELAVLVTPRLAGVVADYDRVLRQRSALLKSAGLAMRNSRGGADLRTLDVWDAKLAQVGAELIVARRAIVAALAPHVARAYEQVSSGQGEAVVTYRASLDAALEGADHGQEPDVPGAAGAPAPAHVVEAQMLEAMAQLRAKEIERGVCLVGPHRDDLTLTLGGLPAKGYASHGESWSFALALRLASYTLLTRGPDQVGGAEQDGDLWMADWGEDGEPVLILDDVFAELDVRRRDRLAELVAPARQVIITAAVPTDVPEQLSGARVDVMGGEVSRVR</sequence>
<evidence type="ECO:0000313" key="17">
    <source>
        <dbReference type="Proteomes" id="UP001316189"/>
    </source>
</evidence>
<dbReference type="InterPro" id="IPR042174">
    <property type="entry name" value="RecF_2"/>
</dbReference>
<evidence type="ECO:0000256" key="14">
    <source>
        <dbReference type="RuleBase" id="RU000578"/>
    </source>
</evidence>
<evidence type="ECO:0000256" key="4">
    <source>
        <dbReference type="ARBA" id="ARBA00022490"/>
    </source>
</evidence>
<dbReference type="Gene3D" id="3.40.50.300">
    <property type="entry name" value="P-loop containing nucleotide triphosphate hydrolases"/>
    <property type="match status" value="1"/>
</dbReference>
<proteinExistence type="inferred from homology"/>
<organism evidence="16 17">
    <name type="scientific">Cellulomonas chengniuliangii</name>
    <dbReference type="NCBI Taxonomy" id="2968084"/>
    <lineage>
        <taxon>Bacteria</taxon>
        <taxon>Bacillati</taxon>
        <taxon>Actinomycetota</taxon>
        <taxon>Actinomycetes</taxon>
        <taxon>Micrococcales</taxon>
        <taxon>Cellulomonadaceae</taxon>
        <taxon>Cellulomonas</taxon>
    </lineage>
</organism>
<protein>
    <recommendedName>
        <fullName evidence="3 13">DNA replication and repair protein RecF</fullName>
    </recommendedName>
</protein>
<dbReference type="PANTHER" id="PTHR32182">
    <property type="entry name" value="DNA REPLICATION AND REPAIR PROTEIN RECF"/>
    <property type="match status" value="1"/>
</dbReference>
<dbReference type="SUPFAM" id="SSF52540">
    <property type="entry name" value="P-loop containing nucleoside triphosphate hydrolases"/>
    <property type="match status" value="1"/>
</dbReference>
<dbReference type="InterPro" id="IPR003395">
    <property type="entry name" value="RecF/RecN/SMC_N"/>
</dbReference>
<evidence type="ECO:0000256" key="9">
    <source>
        <dbReference type="ARBA" id="ARBA00023125"/>
    </source>
</evidence>